<dbReference type="EMBL" id="ATGG01000020">
    <property type="protein sequence ID" value="EPF77538.1"/>
    <property type="molecule type" value="Genomic_DNA"/>
</dbReference>
<comment type="caution">
    <text evidence="2">The sequence shown here is derived from an EMBL/GenBank/DDBJ whole genome shotgun (WGS) entry which is preliminary data.</text>
</comment>
<dbReference type="InterPro" id="IPR036278">
    <property type="entry name" value="Sialidase_sf"/>
</dbReference>
<dbReference type="PROSITE" id="PS51257">
    <property type="entry name" value="PROKAR_LIPOPROTEIN"/>
    <property type="match status" value="1"/>
</dbReference>
<gene>
    <name evidence="2" type="ORF">F957_02710</name>
</gene>
<feature type="signal peptide" evidence="1">
    <location>
        <begin position="1"/>
        <end position="24"/>
    </location>
</feature>
<evidence type="ECO:0000256" key="1">
    <source>
        <dbReference type="SAM" id="SignalP"/>
    </source>
</evidence>
<proteinExistence type="predicted"/>
<sequence>MNKLNLILKSGVVFTICLLLQACATTPQSREMNAVAKDVFAPEQQEEKLYPVVLSIGFNNGMNFPFLLVESLTEKTMIRKNNKTYKIDVINSGVSRSTLIYSGKLPAGEYRVVELNSFMPSANPMLAGATKFINLVDNEQASQARTFKVVENTTTDLGRIFLTHANGAYFFSRSENYPSNKNLINKFGDKYLQAIYKDKVLTGWTQPITEIEKHFGNENKLLPFGMQCFKETPDNRVVAASKIGSIFSFSLNDDIQDKKEKAKILQSQEALSFDCITVKENRHFDFLAYGEMNNFYKHQKDSDTLSPVDTGNLPIGIIAYVVGNDQQGWYLAHIVGTDLTIYRSDRLEKGDWKPISTKKIFNAWLGLNGFWMWEDERGFDYADMYGNINRYEYASKAWSQNKVPDNANITQLFVNPDQSFSLITSKGGFAGVFAKQFNSKDHGATWQKIDSPFKVNIWPAQFSKQGDIYIASGPFSWGELAVKEEATPTWEKRKIIPQSYITVLDSGALLNTYFSPYYALVNFSKDKGKTWNPVYSTYSKKLHELQQKQNASAQK</sequence>
<dbReference type="AlphaFoldDB" id="A0A829HFG1"/>
<organism evidence="2 3">
    <name type="scientific">Acinetobacter gyllenbergii CIP 110306 = MTCC 11365</name>
    <dbReference type="NCBI Taxonomy" id="1217657"/>
    <lineage>
        <taxon>Bacteria</taxon>
        <taxon>Pseudomonadati</taxon>
        <taxon>Pseudomonadota</taxon>
        <taxon>Gammaproteobacteria</taxon>
        <taxon>Moraxellales</taxon>
        <taxon>Moraxellaceae</taxon>
        <taxon>Acinetobacter</taxon>
    </lineage>
</organism>
<feature type="chain" id="PRO_5032841146" description="Sortilin N-terminal domain-containing protein" evidence="1">
    <location>
        <begin position="25"/>
        <end position="555"/>
    </location>
</feature>
<dbReference type="RefSeq" id="WP_016660444.1">
    <property type="nucleotide sequence ID" value="NZ_ASQH01000011.1"/>
</dbReference>
<keyword evidence="1" id="KW-0732">Signal</keyword>
<accession>A0A829HFG1</accession>
<reference evidence="2 3" key="1">
    <citation type="submission" date="2013-06" db="EMBL/GenBank/DDBJ databases">
        <title>The Genome Sequence of Acinetobacter gyllenbergii CIP 110306.</title>
        <authorList>
            <consortium name="The Broad Institute Genome Sequencing Platform"/>
            <consortium name="The Broad Institute Genome Sequencing Center for Infectious Disease"/>
            <person name="Cerqueira G."/>
            <person name="Feldgarden M."/>
            <person name="Courvalin P."/>
            <person name="Perichon B."/>
            <person name="Grillot-Courvalin C."/>
            <person name="Clermont D."/>
            <person name="Rocha E."/>
            <person name="Yoon E.-J."/>
            <person name="Nemec A."/>
            <person name="Young S.K."/>
            <person name="Zeng Q."/>
            <person name="Gargeya S."/>
            <person name="Fitzgerald M."/>
            <person name="Abouelleil A."/>
            <person name="Alvarado L."/>
            <person name="Berlin A.M."/>
            <person name="Chapman S.B."/>
            <person name="Dewar J."/>
            <person name="Goldberg J."/>
            <person name="Griggs A."/>
            <person name="Gujja S."/>
            <person name="Hansen M."/>
            <person name="Howarth C."/>
            <person name="Imamovic A."/>
            <person name="Larimer J."/>
            <person name="McCowan C."/>
            <person name="Murphy C."/>
            <person name="Pearson M."/>
            <person name="Priest M."/>
            <person name="Roberts A."/>
            <person name="Saif S."/>
            <person name="Shea T."/>
            <person name="Sykes S."/>
            <person name="Wortman J."/>
            <person name="Nusbaum C."/>
            <person name="Birren B."/>
        </authorList>
    </citation>
    <scope>NUCLEOTIDE SEQUENCE [LARGE SCALE GENOMIC DNA]</scope>
    <source>
        <strain evidence="2 3">CIP 110306</strain>
    </source>
</reference>
<dbReference type="Proteomes" id="UP000014523">
    <property type="component" value="Unassembled WGS sequence"/>
</dbReference>
<evidence type="ECO:0000313" key="2">
    <source>
        <dbReference type="EMBL" id="EPF77538.1"/>
    </source>
</evidence>
<name>A0A829HFG1_9GAMM</name>
<dbReference type="SUPFAM" id="SSF50939">
    <property type="entry name" value="Sialidases"/>
    <property type="match status" value="1"/>
</dbReference>
<evidence type="ECO:0000313" key="3">
    <source>
        <dbReference type="Proteomes" id="UP000014523"/>
    </source>
</evidence>
<protein>
    <recommendedName>
        <fullName evidence="4">Sortilin N-terminal domain-containing protein</fullName>
    </recommendedName>
</protein>
<keyword evidence="3" id="KW-1185">Reference proteome</keyword>
<evidence type="ECO:0008006" key="4">
    <source>
        <dbReference type="Google" id="ProtNLM"/>
    </source>
</evidence>